<name>A0A135UHU6_9PEZI</name>
<feature type="transmembrane region" description="Helical" evidence="1">
    <location>
        <begin position="6"/>
        <end position="27"/>
    </location>
</feature>
<dbReference type="Proteomes" id="UP000070121">
    <property type="component" value="Unassembled WGS sequence"/>
</dbReference>
<proteinExistence type="predicted"/>
<dbReference type="STRING" id="1209931.A0A135UHU6"/>
<organism evidence="2 3">
    <name type="scientific">Colletotrichum salicis</name>
    <dbReference type="NCBI Taxonomy" id="1209931"/>
    <lineage>
        <taxon>Eukaryota</taxon>
        <taxon>Fungi</taxon>
        <taxon>Dikarya</taxon>
        <taxon>Ascomycota</taxon>
        <taxon>Pezizomycotina</taxon>
        <taxon>Sordariomycetes</taxon>
        <taxon>Hypocreomycetidae</taxon>
        <taxon>Glomerellales</taxon>
        <taxon>Glomerellaceae</taxon>
        <taxon>Colletotrichum</taxon>
        <taxon>Colletotrichum acutatum species complex</taxon>
    </lineage>
</organism>
<protein>
    <submittedName>
        <fullName evidence="2">Uncharacterized protein</fullName>
    </submittedName>
</protein>
<gene>
    <name evidence="2" type="ORF">CSAL01_11978</name>
</gene>
<keyword evidence="1" id="KW-0812">Transmembrane</keyword>
<accession>A0A135UHU6</accession>
<evidence type="ECO:0000256" key="1">
    <source>
        <dbReference type="SAM" id="Phobius"/>
    </source>
</evidence>
<keyword evidence="1" id="KW-1133">Transmembrane helix</keyword>
<sequence>MRNLTVVTNELASIFPIIFASVVGRLMTEATRLRLERGATLGSLEQLIGSRIVGATVITLFNFPSFNVLGASLAITWALSPLGTQSLLRTATSLLEPQVTRTNITYFDNSARSELADNNWWGGGNSYSVTAWFRSISTLYVALVSTSGAIKSDTVDLWGNVKIPFLRHTEPVWKNVSYDAGADSYTLAGIPLNNVTAGNTTLRIESS</sequence>
<comment type="caution">
    <text evidence="2">The sequence shown here is derived from an EMBL/GenBank/DDBJ whole genome shotgun (WGS) entry which is preliminary data.</text>
</comment>
<dbReference type="EMBL" id="JFFI01001443">
    <property type="protein sequence ID" value="KXH59981.1"/>
    <property type="molecule type" value="Genomic_DNA"/>
</dbReference>
<reference evidence="2 3" key="1">
    <citation type="submission" date="2014-02" db="EMBL/GenBank/DDBJ databases">
        <title>The genome sequence of Colletotrichum salicis CBS 607.94.</title>
        <authorList>
            <person name="Baroncelli R."/>
            <person name="Thon M.R."/>
        </authorList>
    </citation>
    <scope>NUCLEOTIDE SEQUENCE [LARGE SCALE GENOMIC DNA]</scope>
    <source>
        <strain evidence="2 3">CBS 607.94</strain>
    </source>
</reference>
<dbReference type="OrthoDB" id="3692311at2759"/>
<keyword evidence="1" id="KW-0472">Membrane</keyword>
<evidence type="ECO:0000313" key="3">
    <source>
        <dbReference type="Proteomes" id="UP000070121"/>
    </source>
</evidence>
<keyword evidence="3" id="KW-1185">Reference proteome</keyword>
<dbReference type="AlphaFoldDB" id="A0A135UHU6"/>
<evidence type="ECO:0000313" key="2">
    <source>
        <dbReference type="EMBL" id="KXH59981.1"/>
    </source>
</evidence>